<sequence>MAQIIRSFDNAKAASAAVSELKAANFTNVEQVSDGNGGTIVAVEPPFGMGSRAEAILSRAPGSKPSNGAAPRASNGAANGHAGNGATISSSTRLSGAPLLLGPKTTSEWLGLPTLIDSNTFVSGFPLLLRSKPFSSLSKNQNASATLIDNPAPFSTALGLPVLIKSRS</sequence>
<keyword evidence="3" id="KW-1185">Reference proteome</keyword>
<dbReference type="OrthoDB" id="8138134at2"/>
<comment type="caution">
    <text evidence="2">The sequence shown here is derived from an EMBL/GenBank/DDBJ whole genome shotgun (WGS) entry which is preliminary data.</text>
</comment>
<dbReference type="AlphaFoldDB" id="A0A318T911"/>
<feature type="compositionally biased region" description="Low complexity" evidence="1">
    <location>
        <begin position="75"/>
        <end position="86"/>
    </location>
</feature>
<protein>
    <submittedName>
        <fullName evidence="2">Uncharacterized protein</fullName>
    </submittedName>
</protein>
<accession>A0A318T911</accession>
<reference evidence="2 3" key="1">
    <citation type="submission" date="2018-06" db="EMBL/GenBank/DDBJ databases">
        <title>Genomic Encyclopedia of Archaeal and Bacterial Type Strains, Phase II (KMG-II): from individual species to whole genera.</title>
        <authorList>
            <person name="Goeker M."/>
        </authorList>
    </citation>
    <scope>NUCLEOTIDE SEQUENCE [LARGE SCALE GENOMIC DNA]</scope>
    <source>
        <strain evidence="2 3">JCM 11668</strain>
    </source>
</reference>
<dbReference type="EMBL" id="QJTI01000028">
    <property type="protein sequence ID" value="PYF00107.1"/>
    <property type="molecule type" value="Genomic_DNA"/>
</dbReference>
<gene>
    <name evidence="2" type="ORF">BJ122_12816</name>
</gene>
<name>A0A318T911_9BRAD</name>
<evidence type="ECO:0000313" key="3">
    <source>
        <dbReference type="Proteomes" id="UP000248148"/>
    </source>
</evidence>
<evidence type="ECO:0000256" key="1">
    <source>
        <dbReference type="SAM" id="MobiDB-lite"/>
    </source>
</evidence>
<organism evidence="2 3">
    <name type="scientific">Rhodopseudomonas faecalis</name>
    <dbReference type="NCBI Taxonomy" id="99655"/>
    <lineage>
        <taxon>Bacteria</taxon>
        <taxon>Pseudomonadati</taxon>
        <taxon>Pseudomonadota</taxon>
        <taxon>Alphaproteobacteria</taxon>
        <taxon>Hyphomicrobiales</taxon>
        <taxon>Nitrobacteraceae</taxon>
        <taxon>Rhodopseudomonas</taxon>
    </lineage>
</organism>
<feature type="region of interest" description="Disordered" evidence="1">
    <location>
        <begin position="59"/>
        <end position="90"/>
    </location>
</feature>
<dbReference type="RefSeq" id="WP_110782382.1">
    <property type="nucleotide sequence ID" value="NZ_QJTI01000028.1"/>
</dbReference>
<proteinExistence type="predicted"/>
<evidence type="ECO:0000313" key="2">
    <source>
        <dbReference type="EMBL" id="PYF00107.1"/>
    </source>
</evidence>
<dbReference type="Proteomes" id="UP000248148">
    <property type="component" value="Unassembled WGS sequence"/>
</dbReference>